<name>A0A5N5PP76_PANHP</name>
<dbReference type="GO" id="GO:0005127">
    <property type="term" value="F:ciliary neurotrophic factor receptor binding"/>
    <property type="evidence" value="ECO:0007669"/>
    <property type="project" value="InterPro"/>
</dbReference>
<dbReference type="GO" id="GO:0070120">
    <property type="term" value="P:ciliary neurotrophic factor-mediated signaling pathway"/>
    <property type="evidence" value="ECO:0007669"/>
    <property type="project" value="InterPro"/>
</dbReference>
<dbReference type="Gene3D" id="1.20.1250.10">
    <property type="match status" value="1"/>
</dbReference>
<evidence type="ECO:0000313" key="2">
    <source>
        <dbReference type="Proteomes" id="UP000327468"/>
    </source>
</evidence>
<sequence>MDLKEKTVALARLLHKDCTQLLELYTTRESLPSNSVSGSQLVSIPPLTSQLSPSEKICFLHAALRACLRLLDQAITREDAIFPDTPEDEYTKQRKTVRERLEHLVLSTERLLVGGKRCDAEAKDLVDSEAFALKKWILQVLQDLVYWSNKTAETLQTLPALTAKKPVRTRRETRRMEARKLRK</sequence>
<reference evidence="1 2" key="1">
    <citation type="submission" date="2019-06" db="EMBL/GenBank/DDBJ databases">
        <title>A chromosome-scale genome assembly of the striped catfish, Pangasianodon hypophthalmus.</title>
        <authorList>
            <person name="Wen M."/>
            <person name="Zahm M."/>
            <person name="Roques C."/>
            <person name="Cabau C."/>
            <person name="Klopp C."/>
            <person name="Donnadieu C."/>
            <person name="Jouanno E."/>
            <person name="Avarre J.-C."/>
            <person name="Campet M."/>
            <person name="Ha T.T.T."/>
            <person name="Dugue R."/>
            <person name="Lampietro C."/>
            <person name="Louis A."/>
            <person name="Herpin A."/>
            <person name="Echchiki A."/>
            <person name="Berthelot C."/>
            <person name="Parey E."/>
            <person name="Roest-Crollius H."/>
            <person name="Braasch I."/>
            <person name="Postlethwait J."/>
            <person name="Bobe J."/>
            <person name="Montfort J."/>
            <person name="Bouchez O."/>
            <person name="Begum T."/>
            <person name="Schartl M."/>
            <person name="Guiguen Y."/>
        </authorList>
    </citation>
    <scope>NUCLEOTIDE SEQUENCE [LARGE SCALE GENOMIC DNA]</scope>
    <source>
        <strain evidence="1 2">Indonesia</strain>
        <tissue evidence="1">Blood</tissue>
    </source>
</reference>
<dbReference type="InterPro" id="IPR009079">
    <property type="entry name" value="4_helix_cytokine-like_core"/>
</dbReference>
<dbReference type="GO" id="GO:0043524">
    <property type="term" value="P:negative regulation of neuron apoptotic process"/>
    <property type="evidence" value="ECO:0007669"/>
    <property type="project" value="InterPro"/>
</dbReference>
<dbReference type="PANTHER" id="PTHR15196">
    <property type="entry name" value="CILIARY NEUROTROPHIC FACTOR"/>
    <property type="match status" value="1"/>
</dbReference>
<accession>A0A5N5PP76</accession>
<dbReference type="EMBL" id="VFJC01000004">
    <property type="protein sequence ID" value="KAB5581330.1"/>
    <property type="molecule type" value="Genomic_DNA"/>
</dbReference>
<dbReference type="Proteomes" id="UP000327468">
    <property type="component" value="Chromosome 3"/>
</dbReference>
<comment type="caution">
    <text evidence="1">The sequence shown here is derived from an EMBL/GenBank/DDBJ whole genome shotgun (WGS) entry which is preliminary data.</text>
</comment>
<evidence type="ECO:0000313" key="1">
    <source>
        <dbReference type="EMBL" id="KAB5581330.1"/>
    </source>
</evidence>
<proteinExistence type="predicted"/>
<dbReference type="AlphaFoldDB" id="A0A5N5PP76"/>
<organism evidence="1 2">
    <name type="scientific">Pangasianodon hypophthalmus</name>
    <name type="common">Striped catfish</name>
    <name type="synonym">Helicophagus hypophthalmus</name>
    <dbReference type="NCBI Taxonomy" id="310915"/>
    <lineage>
        <taxon>Eukaryota</taxon>
        <taxon>Metazoa</taxon>
        <taxon>Chordata</taxon>
        <taxon>Craniata</taxon>
        <taxon>Vertebrata</taxon>
        <taxon>Euteleostomi</taxon>
        <taxon>Actinopterygii</taxon>
        <taxon>Neopterygii</taxon>
        <taxon>Teleostei</taxon>
        <taxon>Ostariophysi</taxon>
        <taxon>Siluriformes</taxon>
        <taxon>Pangasiidae</taxon>
        <taxon>Pangasianodon</taxon>
    </lineage>
</organism>
<gene>
    <name evidence="1" type="ORF">PHYPO_G00174340</name>
</gene>
<protein>
    <submittedName>
        <fullName evidence="1">Uncharacterized protein</fullName>
    </submittedName>
</protein>
<dbReference type="OrthoDB" id="8813321at2759"/>
<dbReference type="InterPro" id="IPR000151">
    <property type="entry name" value="Ciliary_neurotrophic_fac_CNTF"/>
</dbReference>
<dbReference type="PANTHER" id="PTHR15196:SF1">
    <property type="entry name" value="CILIARY NEUROTROPHIC FACTOR"/>
    <property type="match status" value="1"/>
</dbReference>
<dbReference type="SUPFAM" id="SSF47266">
    <property type="entry name" value="4-helical cytokines"/>
    <property type="match status" value="1"/>
</dbReference>
<keyword evidence="2" id="KW-1185">Reference proteome</keyword>